<evidence type="ECO:0000256" key="5">
    <source>
        <dbReference type="ARBA" id="ARBA00022844"/>
    </source>
</evidence>
<keyword evidence="2" id="KW-0945">Host-virus interaction</keyword>
<dbReference type="Pfam" id="PF03906">
    <property type="entry name" value="Phage_T7_tail"/>
    <property type="match status" value="1"/>
</dbReference>
<name>A0A8A6C5X9_9CAUD</name>
<dbReference type="InterPro" id="IPR005604">
    <property type="entry name" value="Phage_T7_tail_fibre-like_N"/>
</dbReference>
<evidence type="ECO:0000256" key="1">
    <source>
        <dbReference type="ARBA" id="ARBA00004328"/>
    </source>
</evidence>
<dbReference type="GO" id="GO:0046718">
    <property type="term" value="P:symbiont entry into host cell"/>
    <property type="evidence" value="ECO:0007669"/>
    <property type="project" value="UniProtKB-KW"/>
</dbReference>
<evidence type="ECO:0000256" key="3">
    <source>
        <dbReference type="ARBA" id="ARBA00022732"/>
    </source>
</evidence>
<evidence type="ECO:0000259" key="9">
    <source>
        <dbReference type="Pfam" id="PF03906"/>
    </source>
</evidence>
<evidence type="ECO:0000256" key="4">
    <source>
        <dbReference type="ARBA" id="ARBA00022804"/>
    </source>
</evidence>
<evidence type="ECO:0000256" key="2">
    <source>
        <dbReference type="ARBA" id="ARBA00022581"/>
    </source>
</evidence>
<keyword evidence="5" id="KW-0946">Virion</keyword>
<feature type="region of interest" description="Disordered" evidence="8">
    <location>
        <begin position="236"/>
        <end position="256"/>
    </location>
</feature>
<organism evidence="10 11">
    <name type="scientific">Aeromonas phage PZL-Ah152</name>
    <dbReference type="NCBI Taxonomy" id="2820393"/>
    <lineage>
        <taxon>Viruses</taxon>
        <taxon>Duplodnaviria</taxon>
        <taxon>Heunggongvirae</taxon>
        <taxon>Uroviricota</taxon>
        <taxon>Caudoviricetes</taxon>
        <taxon>Autographivirales</taxon>
        <taxon>Autotranscriptaviridae</taxon>
        <taxon>Studiervirinae</taxon>
        <taxon>Armandvirus</taxon>
        <taxon>Armandvirus PZLAh152</taxon>
    </lineage>
</organism>
<accession>A0A8A6C5X9</accession>
<keyword evidence="3" id="KW-1227">Viral tail protein</keyword>
<protein>
    <submittedName>
        <fullName evidence="10">Tail fiber protein</fullName>
    </submittedName>
</protein>
<dbReference type="GO" id="GO:0098015">
    <property type="term" value="C:virus tail"/>
    <property type="evidence" value="ECO:0007669"/>
    <property type="project" value="UniProtKB-KW"/>
</dbReference>
<comment type="subcellular location">
    <subcellularLocation>
        <location evidence="1">Virion</location>
    </subcellularLocation>
</comment>
<keyword evidence="7" id="KW-1160">Virus entry into host cell</keyword>
<dbReference type="SMR" id="A0A8A6C5X9"/>
<evidence type="ECO:0000313" key="11">
    <source>
        <dbReference type="Proteomes" id="UP000678047"/>
    </source>
</evidence>
<dbReference type="GO" id="GO:0098671">
    <property type="term" value="P:adhesion receptor-mediated virion attachment to host cell"/>
    <property type="evidence" value="ECO:0007669"/>
    <property type="project" value="UniProtKB-KW"/>
</dbReference>
<keyword evidence="11" id="KW-1185">Reference proteome</keyword>
<feature type="compositionally biased region" description="Basic and acidic residues" evidence="8">
    <location>
        <begin position="242"/>
        <end position="256"/>
    </location>
</feature>
<sequence length="573" mass="62361">MADAFFTRAPSTIVTMAINGQTEFTIPFEFLARKFVVVTLLGVDRKVLTMNTDYRFIAVNKIRLEQPAPAGYPRIELRRVTSTTDRLVTFIDGSILRATDLNLAQVQTMHVAEEARDLTSDTIGVNDEGHLDARNRKIVNLANATDPLDAVNLGQLRQFDDSTANNADKAQAAAAAAKVSETNAKNSENRSVVAEAKAVSSAGTAMTAASDANNSKLAAKQSADAADVSEANALSYSQTAKNEADRATAQADRAEQEADKLANLNDFAQSITEVKPTYVKFNRNLVTTAVNVQTTADRPPVVQVWREGVGELLMTVDELGSKGFQTSLGAGFLGYWNPAGDTYVSNVSYNVDVGNREIKGNLQIQRSGSQSFVYTHTEVNPPGGSWVSSTQYGWFSGALSLGTVRGSSRDSSGLIRHVSDGNSIGADIWLTPDSAPDFIKFGQSGGIVTHRFSKDGNIFMGMYNDWLSNVIGGRTPKRWTWVSLGVMPVSNDAVLNLPQDVRGLRGFFGFVGERGETVYKQFTFPPLDCNFQINRKGDWQVFQLANNGTQLIRRYGWSEGGDPYVFYCEPIAS</sequence>
<evidence type="ECO:0000256" key="7">
    <source>
        <dbReference type="ARBA" id="ARBA00023296"/>
    </source>
</evidence>
<keyword evidence="4" id="KW-1161">Viral attachment to host cell</keyword>
<evidence type="ECO:0000313" key="10">
    <source>
        <dbReference type="EMBL" id="QTH79788.1"/>
    </source>
</evidence>
<feature type="domain" description="Bacteriophage T7 tail fibre protein-like N-terminal" evidence="9">
    <location>
        <begin position="10"/>
        <end position="133"/>
    </location>
</feature>
<reference evidence="10 11" key="1">
    <citation type="submission" date="2021-02" db="EMBL/GenBank/DDBJ databases">
        <authorList>
            <person name="Jia K."/>
            <person name="Zhang L."/>
            <person name="Liu Z."/>
        </authorList>
    </citation>
    <scope>NUCLEOTIDE SEQUENCE [LARGE SCALE GENOMIC DNA]</scope>
</reference>
<evidence type="ECO:0000256" key="6">
    <source>
        <dbReference type="ARBA" id="ARBA00023165"/>
    </source>
</evidence>
<proteinExistence type="predicted"/>
<evidence type="ECO:0000256" key="8">
    <source>
        <dbReference type="SAM" id="MobiDB-lite"/>
    </source>
</evidence>
<dbReference type="Proteomes" id="UP000678047">
    <property type="component" value="Segment"/>
</dbReference>
<dbReference type="EMBL" id="MW671054">
    <property type="protein sequence ID" value="QTH79788.1"/>
    <property type="molecule type" value="Genomic_DNA"/>
</dbReference>
<keyword evidence="6" id="KW-1233">Viral attachment to host adhesion receptor</keyword>